<keyword evidence="1" id="KW-0472">Membrane</keyword>
<dbReference type="NCBIfam" id="TIGR02532">
    <property type="entry name" value="IV_pilin_GFxxxE"/>
    <property type="match status" value="1"/>
</dbReference>
<evidence type="ECO:0000259" key="2">
    <source>
        <dbReference type="Pfam" id="PF07596"/>
    </source>
</evidence>
<dbReference type="InParanoid" id="A0A517SD47"/>
<dbReference type="PANTHER" id="PTHR30093:SF2">
    <property type="entry name" value="TYPE II SECRETION SYSTEM PROTEIN H"/>
    <property type="match status" value="1"/>
</dbReference>
<protein>
    <submittedName>
        <fullName evidence="3">Putative major pilin subunit</fullName>
    </submittedName>
</protein>
<dbReference type="InterPro" id="IPR012902">
    <property type="entry name" value="N_methyl_site"/>
</dbReference>
<sequence length="279" mass="29149">MSAKAGSLRGFTLIELLVVISIIGILIALLLPAVQQAREAARRSECQNRLKQLALSLHNYHDIHRCLPSGSIVRGPSMTPLSGWGWGAMILPALEQGALYAKCDFSTNNSVGPNRDAIRLGLAVMRCASDTAPDTVDVELPGHPSAPAATGNYVGCEGFLSGLSSVRFGTATDGLSMTLLLGERNFSPSVNGTLPFTSSWCGIVTESDGYVFTSRPHIAVNGEKPINRSATSPVNFSSRHAGGAYFARGDGSVGFISDSIDAAVFTALGTPSGGEAVSH</sequence>
<dbReference type="EMBL" id="CP036271">
    <property type="protein sequence ID" value="QDT54054.1"/>
    <property type="molecule type" value="Genomic_DNA"/>
</dbReference>
<keyword evidence="1" id="KW-0812">Transmembrane</keyword>
<evidence type="ECO:0000313" key="3">
    <source>
        <dbReference type="EMBL" id="QDT54054.1"/>
    </source>
</evidence>
<dbReference type="SUPFAM" id="SSF54523">
    <property type="entry name" value="Pili subunits"/>
    <property type="match status" value="1"/>
</dbReference>
<dbReference type="RefSeq" id="WP_145029783.1">
    <property type="nucleotide sequence ID" value="NZ_CP036271.1"/>
</dbReference>
<accession>A0A517SD47</accession>
<name>A0A517SD47_9PLAN</name>
<keyword evidence="4" id="KW-1185">Reference proteome</keyword>
<proteinExistence type="predicted"/>
<dbReference type="Pfam" id="PF07963">
    <property type="entry name" value="N_methyl"/>
    <property type="match status" value="1"/>
</dbReference>
<reference evidence="3 4" key="1">
    <citation type="submission" date="2019-02" db="EMBL/GenBank/DDBJ databases">
        <title>Deep-cultivation of Planctomycetes and their phenomic and genomic characterization uncovers novel biology.</title>
        <authorList>
            <person name="Wiegand S."/>
            <person name="Jogler M."/>
            <person name="Boedeker C."/>
            <person name="Pinto D."/>
            <person name="Vollmers J."/>
            <person name="Rivas-Marin E."/>
            <person name="Kohn T."/>
            <person name="Peeters S.H."/>
            <person name="Heuer A."/>
            <person name="Rast P."/>
            <person name="Oberbeckmann S."/>
            <person name="Bunk B."/>
            <person name="Jeske O."/>
            <person name="Meyerdierks A."/>
            <person name="Storesund J.E."/>
            <person name="Kallscheuer N."/>
            <person name="Luecker S."/>
            <person name="Lage O.M."/>
            <person name="Pohl T."/>
            <person name="Merkel B.J."/>
            <person name="Hornburger P."/>
            <person name="Mueller R.-W."/>
            <person name="Bruemmer F."/>
            <person name="Labrenz M."/>
            <person name="Spormann A.M."/>
            <person name="Op den Camp H."/>
            <person name="Overmann J."/>
            <person name="Amann R."/>
            <person name="Jetten M.S.M."/>
            <person name="Mascher T."/>
            <person name="Medema M.H."/>
            <person name="Devos D.P."/>
            <person name="Kaster A.-K."/>
            <person name="Ovreas L."/>
            <person name="Rohde M."/>
            <person name="Galperin M.Y."/>
            <person name="Jogler C."/>
        </authorList>
    </citation>
    <scope>NUCLEOTIDE SEQUENCE [LARGE SCALE GENOMIC DNA]</scope>
    <source>
        <strain evidence="3 4">Pan44</strain>
    </source>
</reference>
<dbReference type="InterPro" id="IPR045584">
    <property type="entry name" value="Pilin-like"/>
</dbReference>
<organism evidence="3 4">
    <name type="scientific">Caulifigura coniformis</name>
    <dbReference type="NCBI Taxonomy" id="2527983"/>
    <lineage>
        <taxon>Bacteria</taxon>
        <taxon>Pseudomonadati</taxon>
        <taxon>Planctomycetota</taxon>
        <taxon>Planctomycetia</taxon>
        <taxon>Planctomycetales</taxon>
        <taxon>Planctomycetaceae</taxon>
        <taxon>Caulifigura</taxon>
    </lineage>
</organism>
<evidence type="ECO:0000256" key="1">
    <source>
        <dbReference type="SAM" id="Phobius"/>
    </source>
</evidence>
<dbReference type="Pfam" id="PF07596">
    <property type="entry name" value="SBP_bac_10"/>
    <property type="match status" value="1"/>
</dbReference>
<dbReference type="KEGG" id="ccos:Pan44_20810"/>
<dbReference type="PROSITE" id="PS00409">
    <property type="entry name" value="PROKAR_NTER_METHYL"/>
    <property type="match status" value="1"/>
</dbReference>
<feature type="transmembrane region" description="Helical" evidence="1">
    <location>
        <begin position="12"/>
        <end position="34"/>
    </location>
</feature>
<feature type="domain" description="DUF1559" evidence="2">
    <location>
        <begin position="35"/>
        <end position="262"/>
    </location>
</feature>
<dbReference type="AlphaFoldDB" id="A0A517SD47"/>
<gene>
    <name evidence="3" type="ORF">Pan44_20810</name>
</gene>
<dbReference type="Gene3D" id="3.30.700.10">
    <property type="entry name" value="Glycoprotein, Type 4 Pilin"/>
    <property type="match status" value="1"/>
</dbReference>
<evidence type="ECO:0000313" key="4">
    <source>
        <dbReference type="Proteomes" id="UP000315700"/>
    </source>
</evidence>
<dbReference type="PANTHER" id="PTHR30093">
    <property type="entry name" value="GENERAL SECRETION PATHWAY PROTEIN G"/>
    <property type="match status" value="1"/>
</dbReference>
<dbReference type="OrthoDB" id="258404at2"/>
<keyword evidence="1" id="KW-1133">Transmembrane helix</keyword>
<dbReference type="InterPro" id="IPR011453">
    <property type="entry name" value="DUF1559"/>
</dbReference>
<dbReference type="Proteomes" id="UP000315700">
    <property type="component" value="Chromosome"/>
</dbReference>